<dbReference type="GO" id="GO:0020037">
    <property type="term" value="F:heme binding"/>
    <property type="evidence" value="ECO:0007669"/>
    <property type="project" value="InterPro"/>
</dbReference>
<feature type="domain" description="Cytochrome c" evidence="6">
    <location>
        <begin position="41"/>
        <end position="120"/>
    </location>
</feature>
<organism evidence="7 8">
    <name type="scientific">SAR86 cluster bacterium</name>
    <dbReference type="NCBI Taxonomy" id="2030880"/>
    <lineage>
        <taxon>Bacteria</taxon>
        <taxon>Pseudomonadati</taxon>
        <taxon>Pseudomonadota</taxon>
        <taxon>Gammaproteobacteria</taxon>
        <taxon>SAR86 cluster</taxon>
    </lineage>
</organism>
<feature type="chain" id="PRO_5012381893" description="Cytochrome c domain-containing protein" evidence="5">
    <location>
        <begin position="28"/>
        <end position="143"/>
    </location>
</feature>
<reference evidence="8" key="1">
    <citation type="submission" date="2017-08" db="EMBL/GenBank/DDBJ databases">
        <title>A dynamic microbial community with high functional redundancy inhabits the cold, oxic subseafloor aquifer.</title>
        <authorList>
            <person name="Tully B.J."/>
            <person name="Wheat C.G."/>
            <person name="Glazer B.T."/>
            <person name="Huber J.A."/>
        </authorList>
    </citation>
    <scope>NUCLEOTIDE SEQUENCE [LARGE SCALE GENOMIC DNA]</scope>
</reference>
<dbReference type="PROSITE" id="PS51007">
    <property type="entry name" value="CYTC"/>
    <property type="match status" value="1"/>
</dbReference>
<keyword evidence="1 4" id="KW-0349">Heme</keyword>
<evidence type="ECO:0000313" key="7">
    <source>
        <dbReference type="EMBL" id="PCI79689.1"/>
    </source>
</evidence>
<evidence type="ECO:0000256" key="3">
    <source>
        <dbReference type="ARBA" id="ARBA00023004"/>
    </source>
</evidence>
<evidence type="ECO:0000256" key="5">
    <source>
        <dbReference type="SAM" id="SignalP"/>
    </source>
</evidence>
<comment type="caution">
    <text evidence="7">The sequence shown here is derived from an EMBL/GenBank/DDBJ whole genome shotgun (WGS) entry which is preliminary data.</text>
</comment>
<dbReference type="AlphaFoldDB" id="A0A2A4XC19"/>
<dbReference type="Gene3D" id="1.10.760.10">
    <property type="entry name" value="Cytochrome c-like domain"/>
    <property type="match status" value="1"/>
</dbReference>
<evidence type="ECO:0000313" key="8">
    <source>
        <dbReference type="Proteomes" id="UP000218767"/>
    </source>
</evidence>
<dbReference type="GO" id="GO:0009055">
    <property type="term" value="F:electron transfer activity"/>
    <property type="evidence" value="ECO:0007669"/>
    <property type="project" value="InterPro"/>
</dbReference>
<dbReference type="SUPFAM" id="SSF46626">
    <property type="entry name" value="Cytochrome c"/>
    <property type="match status" value="1"/>
</dbReference>
<dbReference type="InterPro" id="IPR036909">
    <property type="entry name" value="Cyt_c-like_dom_sf"/>
</dbReference>
<evidence type="ECO:0000256" key="2">
    <source>
        <dbReference type="ARBA" id="ARBA00022723"/>
    </source>
</evidence>
<evidence type="ECO:0000256" key="1">
    <source>
        <dbReference type="ARBA" id="ARBA00022617"/>
    </source>
</evidence>
<keyword evidence="5" id="KW-0732">Signal</keyword>
<dbReference type="GO" id="GO:0046872">
    <property type="term" value="F:metal ion binding"/>
    <property type="evidence" value="ECO:0007669"/>
    <property type="project" value="UniProtKB-KW"/>
</dbReference>
<protein>
    <recommendedName>
        <fullName evidence="6">Cytochrome c domain-containing protein</fullName>
    </recommendedName>
</protein>
<sequence>MIISMDSSLKKITSLFTLLSLAAVSHAIEAQSVWDGVYSDAQASRGEFIYREACLSCHGQDLGGNSNSPGLVGMGFMFLWEGKTLGEFFEKIRSEMPTDRPGQLPAKDYLNVVAYILQENAMPSGKELSSSAAALDAIAISSK</sequence>
<keyword evidence="2 4" id="KW-0479">Metal-binding</keyword>
<dbReference type="Pfam" id="PF13442">
    <property type="entry name" value="Cytochrome_CBB3"/>
    <property type="match status" value="1"/>
</dbReference>
<gene>
    <name evidence="7" type="ORF">COB20_04315</name>
</gene>
<keyword evidence="3 4" id="KW-0408">Iron</keyword>
<feature type="signal peptide" evidence="5">
    <location>
        <begin position="1"/>
        <end position="27"/>
    </location>
</feature>
<dbReference type="InterPro" id="IPR009056">
    <property type="entry name" value="Cyt_c-like_dom"/>
</dbReference>
<evidence type="ECO:0000256" key="4">
    <source>
        <dbReference type="PROSITE-ProRule" id="PRU00433"/>
    </source>
</evidence>
<accession>A0A2A4XC19</accession>
<dbReference type="EMBL" id="NVUL01000015">
    <property type="protein sequence ID" value="PCI79689.1"/>
    <property type="molecule type" value="Genomic_DNA"/>
</dbReference>
<proteinExistence type="predicted"/>
<evidence type="ECO:0000259" key="6">
    <source>
        <dbReference type="PROSITE" id="PS51007"/>
    </source>
</evidence>
<name>A0A2A4XC19_9GAMM</name>
<dbReference type="Proteomes" id="UP000218767">
    <property type="component" value="Unassembled WGS sequence"/>
</dbReference>